<dbReference type="AlphaFoldDB" id="A0A3Q7G244"/>
<dbReference type="STRING" id="4081.A0A3Q7G244"/>
<protein>
    <submittedName>
        <fullName evidence="1">Uncharacterized protein</fullName>
    </submittedName>
</protein>
<reference evidence="1" key="2">
    <citation type="submission" date="2019-01" db="UniProtKB">
        <authorList>
            <consortium name="EnsemblPlants"/>
        </authorList>
    </citation>
    <scope>IDENTIFICATION</scope>
    <source>
        <strain evidence="1">cv. Heinz 1706</strain>
    </source>
</reference>
<evidence type="ECO:0000313" key="2">
    <source>
        <dbReference type="Proteomes" id="UP000004994"/>
    </source>
</evidence>
<dbReference type="Gramene" id="Solyc04g028460.1.1">
    <property type="protein sequence ID" value="Solyc04g028460.1.1.1"/>
    <property type="gene ID" value="Solyc04g028460.1"/>
</dbReference>
<sequence length="111" mass="12766">MHSDLVTEVFKAKLQVKEDEPKIDLEEEDDDEENDHDIELVDATEEDFSFVSGVLTSPVAAAEAFDNGQIRPFFPLFNQDLLLSDIDFQHLKKRHLSTRYSLKQIIATMLQ</sequence>
<accession>A0A3Q7G244</accession>
<proteinExistence type="predicted"/>
<dbReference type="Proteomes" id="UP000004994">
    <property type="component" value="Chromosome 4"/>
</dbReference>
<keyword evidence="2" id="KW-1185">Reference proteome</keyword>
<organism evidence="1">
    <name type="scientific">Solanum lycopersicum</name>
    <name type="common">Tomato</name>
    <name type="synonym">Lycopersicon esculentum</name>
    <dbReference type="NCBI Taxonomy" id="4081"/>
    <lineage>
        <taxon>Eukaryota</taxon>
        <taxon>Viridiplantae</taxon>
        <taxon>Streptophyta</taxon>
        <taxon>Embryophyta</taxon>
        <taxon>Tracheophyta</taxon>
        <taxon>Spermatophyta</taxon>
        <taxon>Magnoliopsida</taxon>
        <taxon>eudicotyledons</taxon>
        <taxon>Gunneridae</taxon>
        <taxon>Pentapetalae</taxon>
        <taxon>asterids</taxon>
        <taxon>lamiids</taxon>
        <taxon>Solanales</taxon>
        <taxon>Solanaceae</taxon>
        <taxon>Solanoideae</taxon>
        <taxon>Solaneae</taxon>
        <taxon>Solanum</taxon>
        <taxon>Solanum subgen. Lycopersicon</taxon>
    </lineage>
</organism>
<name>A0A3Q7G244_SOLLC</name>
<evidence type="ECO:0000313" key="1">
    <source>
        <dbReference type="EnsemblPlants" id="Solyc04g028460.1.1.1"/>
    </source>
</evidence>
<dbReference type="PaxDb" id="4081-Solyc04g028460.1.1"/>
<dbReference type="InParanoid" id="A0A3Q7G244"/>
<reference evidence="1" key="1">
    <citation type="journal article" date="2012" name="Nature">
        <title>The tomato genome sequence provides insights into fleshy fruit evolution.</title>
        <authorList>
            <consortium name="Tomato Genome Consortium"/>
        </authorList>
    </citation>
    <scope>NUCLEOTIDE SEQUENCE [LARGE SCALE GENOMIC DNA]</scope>
    <source>
        <strain evidence="1">cv. Heinz 1706</strain>
    </source>
</reference>
<dbReference type="EnsemblPlants" id="Solyc04g028460.1.1">
    <property type="protein sequence ID" value="Solyc04g028460.1.1.1"/>
    <property type="gene ID" value="Solyc04g028460.1"/>
</dbReference>